<dbReference type="PATRIC" id="fig|1030841.3.peg.497"/>
<evidence type="ECO:0000313" key="3">
    <source>
        <dbReference type="Proteomes" id="UP000005336"/>
    </source>
</evidence>
<evidence type="ECO:0000313" key="2">
    <source>
        <dbReference type="EMBL" id="EGZ50290.1"/>
    </source>
</evidence>
<name>G4CN51_9NEIS</name>
<dbReference type="OrthoDB" id="9784009at2"/>
<dbReference type="InterPro" id="IPR009989">
    <property type="entry name" value="TrbM"/>
</dbReference>
<dbReference type="EMBL" id="AGAZ01000023">
    <property type="protein sequence ID" value="EGZ50290.1"/>
    <property type="molecule type" value="Genomic_DNA"/>
</dbReference>
<organism evidence="2 3">
    <name type="scientific">Neisseria wadsworthii 9715</name>
    <dbReference type="NCBI Taxonomy" id="1030841"/>
    <lineage>
        <taxon>Bacteria</taxon>
        <taxon>Pseudomonadati</taxon>
        <taxon>Pseudomonadota</taxon>
        <taxon>Betaproteobacteria</taxon>
        <taxon>Neisseriales</taxon>
        <taxon>Neisseriaceae</taxon>
        <taxon>Neisseria</taxon>
    </lineage>
</organism>
<feature type="chain" id="PRO_5003462648" evidence="1">
    <location>
        <begin position="23"/>
        <end position="175"/>
    </location>
</feature>
<reference evidence="2 3" key="1">
    <citation type="submission" date="2011-06" db="EMBL/GenBank/DDBJ databases">
        <authorList>
            <person name="Muzny D."/>
            <person name="Qin X."/>
            <person name="Deng J."/>
            <person name="Jiang H."/>
            <person name="Liu Y."/>
            <person name="Qu J."/>
            <person name="Song X.-Z."/>
            <person name="Zhang L."/>
            <person name="Thornton R."/>
            <person name="Coyle M."/>
            <person name="Francisco L."/>
            <person name="Jackson L."/>
            <person name="Javaid M."/>
            <person name="Korchina V."/>
            <person name="Kovar C."/>
            <person name="Mata R."/>
            <person name="Mathew T."/>
            <person name="Ngo R."/>
            <person name="Nguyen L."/>
            <person name="Nguyen N."/>
            <person name="Okwuonu G."/>
            <person name="Ongeri F."/>
            <person name="Pham C."/>
            <person name="Simmons D."/>
            <person name="Wilczek-Boney K."/>
            <person name="Hale W."/>
            <person name="Jakkamsetti A."/>
            <person name="Pham P."/>
            <person name="Ruth R."/>
            <person name="San Lucas F."/>
            <person name="Warren J."/>
            <person name="Zhang J."/>
            <person name="Zhao Z."/>
            <person name="Zhou C."/>
            <person name="Zhu D."/>
            <person name="Lee S."/>
            <person name="Bess C."/>
            <person name="Blankenburg K."/>
            <person name="Forbes L."/>
            <person name="Fu Q."/>
            <person name="Gubbala S."/>
            <person name="Hirani K."/>
            <person name="Jayaseelan J.C."/>
            <person name="Lara F."/>
            <person name="Munidasa M."/>
            <person name="Palculict T."/>
            <person name="Patil S."/>
            <person name="Pu L.-L."/>
            <person name="Saada N."/>
            <person name="Tang L."/>
            <person name="Weissenberger G."/>
            <person name="Zhu Y."/>
            <person name="Hemphill L."/>
            <person name="Shang Y."/>
            <person name="Youmans B."/>
            <person name="Ayvaz T."/>
            <person name="Ross M."/>
            <person name="Santibanez J."/>
            <person name="Aqrawi P."/>
            <person name="Gross S."/>
            <person name="Joshi V."/>
            <person name="Fowler G."/>
            <person name="Nazareth L."/>
            <person name="Reid J."/>
            <person name="Worley K."/>
            <person name="Petrosino J."/>
            <person name="Highlander S."/>
            <person name="Gibbs R."/>
        </authorList>
    </citation>
    <scope>NUCLEOTIDE SEQUENCE [LARGE SCALE GENOMIC DNA]</scope>
    <source>
        <strain evidence="2 3">9715</strain>
    </source>
</reference>
<protein>
    <submittedName>
        <fullName evidence="2">TrbM protein</fullName>
    </submittedName>
</protein>
<accession>G4CN51</accession>
<dbReference type="HOGENOM" id="CLU_100129_0_0_4"/>
<dbReference type="AlphaFoldDB" id="G4CN51"/>
<dbReference type="Pfam" id="PF07424">
    <property type="entry name" value="TrbM"/>
    <property type="match status" value="1"/>
</dbReference>
<keyword evidence="3" id="KW-1185">Reference proteome</keyword>
<evidence type="ECO:0000256" key="1">
    <source>
        <dbReference type="SAM" id="SignalP"/>
    </source>
</evidence>
<sequence length="175" mass="19832">MKRVLSMTAALAAFFVSVPVQAETLTGDAKLACEATLCLSSGDRPSECNESIRKYFSIKHKRMHKTLQARRDFLNLCPSSKEENMPELINALVNGAGRCDAAELNRVNRATYTEQVADKIGRRSDWFYSTVTKQYIKKAYPDYCKAYFEHGWTTAGDRVKYVGEEKEGGRWIDVK</sequence>
<feature type="signal peptide" evidence="1">
    <location>
        <begin position="1"/>
        <end position="22"/>
    </location>
</feature>
<gene>
    <name evidence="2" type="ORF">HMPREF9370_0510</name>
</gene>
<dbReference type="STRING" id="1030841.HMPREF9370_0510"/>
<keyword evidence="1" id="KW-0732">Signal</keyword>
<proteinExistence type="predicted"/>
<comment type="caution">
    <text evidence="2">The sequence shown here is derived from an EMBL/GenBank/DDBJ whole genome shotgun (WGS) entry which is preliminary data.</text>
</comment>
<dbReference type="RefSeq" id="WP_009115656.1">
    <property type="nucleotide sequence ID" value="NZ_JH165159.1"/>
</dbReference>
<dbReference type="Proteomes" id="UP000005336">
    <property type="component" value="Unassembled WGS sequence"/>
</dbReference>